<sequence length="495" mass="56095">MFKNIYYLVTASILLFSCTNDFEEINDNPNAPVNVDAPYLLSSVVLNTAYDLTSENMKGLMGIPCRYITRADNSVRDNFKWDEENWDYVFKVLIDNEDLLNKAINENNMHLQAVALIVKGYLFGTLTDGYGQVPFKDALNAENEDYTAVYSNQETIYNAVLDYFDQANTLLSQEGILVQFKDFDPMFGGDALKWRKLANSLRLRYLLRLSNKKSDAVSQIQTLVNNSTEYPLILNNEDNAKVPYLGVKDSDSSPFGSFDGDFEKRRPSKVLVDFLLERNDPRLPVWIREVADPAAGTITNDAYVGLPLATSGLPTYNGTTNYEKYETSNMSEFNAVFHDDENELFAAVIFQASEMYFNLAELVLNHGLTYEGKTVEALYLKGIETSMEQYQVATKATADSYYSQAKVSYNGTLEQIMEQKWVSLIFVGGAEAWFDHRRTGFPDFPIGSMAIEDSFPTRLPYPASEGSYNAENYQNAIDAQGWANDDNYELMWLLK</sequence>
<evidence type="ECO:0000313" key="1">
    <source>
        <dbReference type="EMBL" id="NIJ44364.1"/>
    </source>
</evidence>
<dbReference type="SUPFAM" id="SSF48452">
    <property type="entry name" value="TPR-like"/>
    <property type="match status" value="1"/>
</dbReference>
<dbReference type="InterPro" id="IPR011990">
    <property type="entry name" value="TPR-like_helical_dom_sf"/>
</dbReference>
<dbReference type="EMBL" id="JAASQL010000001">
    <property type="protein sequence ID" value="NIJ44364.1"/>
    <property type="molecule type" value="Genomic_DNA"/>
</dbReference>
<dbReference type="InterPro" id="IPR041662">
    <property type="entry name" value="SusD-like_2"/>
</dbReference>
<reference evidence="1 2" key="1">
    <citation type="submission" date="2020-03" db="EMBL/GenBank/DDBJ databases">
        <title>Genomic Encyclopedia of Type Strains, Phase IV (KMG-IV): sequencing the most valuable type-strain genomes for metagenomic binning, comparative biology and taxonomic classification.</title>
        <authorList>
            <person name="Goeker M."/>
        </authorList>
    </citation>
    <scope>NUCLEOTIDE SEQUENCE [LARGE SCALE GENOMIC DNA]</scope>
    <source>
        <strain evidence="1 2">DSM 101599</strain>
    </source>
</reference>
<dbReference type="PROSITE" id="PS51257">
    <property type="entry name" value="PROKAR_LIPOPROTEIN"/>
    <property type="match status" value="1"/>
</dbReference>
<dbReference type="Pfam" id="PF12771">
    <property type="entry name" value="SusD-like_2"/>
    <property type="match status" value="1"/>
</dbReference>
<dbReference type="Proteomes" id="UP000745859">
    <property type="component" value="Unassembled WGS sequence"/>
</dbReference>
<evidence type="ECO:0008006" key="3">
    <source>
        <dbReference type="Google" id="ProtNLM"/>
    </source>
</evidence>
<name>A0ABX0U7Q4_9FLAO</name>
<proteinExistence type="predicted"/>
<comment type="caution">
    <text evidence="1">The sequence shown here is derived from an EMBL/GenBank/DDBJ whole genome shotgun (WGS) entry which is preliminary data.</text>
</comment>
<keyword evidence="2" id="KW-1185">Reference proteome</keyword>
<accession>A0ABX0U7Q4</accession>
<protein>
    <recommendedName>
        <fullName evidence="3">Starch-binding associating with outer membrane</fullName>
    </recommendedName>
</protein>
<dbReference type="Gene3D" id="1.25.40.390">
    <property type="match status" value="1"/>
</dbReference>
<dbReference type="RefSeq" id="WP_167184214.1">
    <property type="nucleotide sequence ID" value="NZ_JAASQL010000001.1"/>
</dbReference>
<organism evidence="1 2">
    <name type="scientific">Wenyingzhuangia heitensis</name>
    <dbReference type="NCBI Taxonomy" id="1487859"/>
    <lineage>
        <taxon>Bacteria</taxon>
        <taxon>Pseudomonadati</taxon>
        <taxon>Bacteroidota</taxon>
        <taxon>Flavobacteriia</taxon>
        <taxon>Flavobacteriales</taxon>
        <taxon>Flavobacteriaceae</taxon>
        <taxon>Wenyingzhuangia</taxon>
    </lineage>
</organism>
<gene>
    <name evidence="1" type="ORF">FHR24_000803</name>
</gene>
<evidence type="ECO:0000313" key="2">
    <source>
        <dbReference type="Proteomes" id="UP000745859"/>
    </source>
</evidence>